<reference evidence="2 3" key="1">
    <citation type="journal article" date="2024" name="Commun. Biol.">
        <title>Comparative genomic analysis of thermophilic fungi reveals convergent evolutionary adaptations and gene losses.</title>
        <authorList>
            <person name="Steindorff A.S."/>
            <person name="Aguilar-Pontes M.V."/>
            <person name="Robinson A.J."/>
            <person name="Andreopoulos B."/>
            <person name="LaButti K."/>
            <person name="Kuo A."/>
            <person name="Mondo S."/>
            <person name="Riley R."/>
            <person name="Otillar R."/>
            <person name="Haridas S."/>
            <person name="Lipzen A."/>
            <person name="Grimwood J."/>
            <person name="Schmutz J."/>
            <person name="Clum A."/>
            <person name="Reid I.D."/>
            <person name="Moisan M.C."/>
            <person name="Butler G."/>
            <person name="Nguyen T.T.M."/>
            <person name="Dewar K."/>
            <person name="Conant G."/>
            <person name="Drula E."/>
            <person name="Henrissat B."/>
            <person name="Hansel C."/>
            <person name="Singer S."/>
            <person name="Hutchinson M.I."/>
            <person name="de Vries R.P."/>
            <person name="Natvig D.O."/>
            <person name="Powell A.J."/>
            <person name="Tsang A."/>
            <person name="Grigoriev I.V."/>
        </authorList>
    </citation>
    <scope>NUCLEOTIDE SEQUENCE [LARGE SCALE GENOMIC DNA]</scope>
    <source>
        <strain evidence="2 3">ATCC 24622</strain>
    </source>
</reference>
<comment type="caution">
    <text evidence="2">The sequence shown here is derived from an EMBL/GenBank/DDBJ whole genome shotgun (WGS) entry which is preliminary data.</text>
</comment>
<name>A0ABR3WWU1_9PEZI</name>
<gene>
    <name evidence="2" type="ORF">VTK73DRAFT_3832</name>
</gene>
<keyword evidence="3" id="KW-1185">Reference proteome</keyword>
<protein>
    <submittedName>
        <fullName evidence="2">Uncharacterized protein</fullName>
    </submittedName>
</protein>
<sequence length="123" mass="13097">MPANQKVSAGAGDEEFVSTEPNYKPDLDAAADQAKGTGSSRNEDEGTGSSILDRASQYVPASVGKLFASGKDGEGEGNEGPAPETQRVDESESGTVPLRPHHDPQIQEFVRDQHRSNKLTEET</sequence>
<evidence type="ECO:0000313" key="2">
    <source>
        <dbReference type="EMBL" id="KAL1868141.1"/>
    </source>
</evidence>
<evidence type="ECO:0000313" key="3">
    <source>
        <dbReference type="Proteomes" id="UP001586593"/>
    </source>
</evidence>
<organism evidence="2 3">
    <name type="scientific">Phialemonium thermophilum</name>
    <dbReference type="NCBI Taxonomy" id="223376"/>
    <lineage>
        <taxon>Eukaryota</taxon>
        <taxon>Fungi</taxon>
        <taxon>Dikarya</taxon>
        <taxon>Ascomycota</taxon>
        <taxon>Pezizomycotina</taxon>
        <taxon>Sordariomycetes</taxon>
        <taxon>Sordariomycetidae</taxon>
        <taxon>Cephalothecales</taxon>
        <taxon>Cephalothecaceae</taxon>
        <taxon>Phialemonium</taxon>
    </lineage>
</organism>
<evidence type="ECO:0000256" key="1">
    <source>
        <dbReference type="SAM" id="MobiDB-lite"/>
    </source>
</evidence>
<dbReference type="EMBL" id="JAZHXJ010000224">
    <property type="protein sequence ID" value="KAL1868141.1"/>
    <property type="molecule type" value="Genomic_DNA"/>
</dbReference>
<feature type="region of interest" description="Disordered" evidence="1">
    <location>
        <begin position="1"/>
        <end position="123"/>
    </location>
</feature>
<accession>A0ABR3WWU1</accession>
<dbReference type="Proteomes" id="UP001586593">
    <property type="component" value="Unassembled WGS sequence"/>
</dbReference>
<feature type="compositionally biased region" description="Basic and acidic residues" evidence="1">
    <location>
        <begin position="100"/>
        <end position="123"/>
    </location>
</feature>
<proteinExistence type="predicted"/>